<keyword evidence="2" id="KW-0328">Glycosyltransferase</keyword>
<feature type="domain" description="Glycosyltransferase 2-like" evidence="4">
    <location>
        <begin position="18"/>
        <end position="127"/>
    </location>
</feature>
<dbReference type="AlphaFoldDB" id="Q01XK8"/>
<dbReference type="GO" id="GO:0016757">
    <property type="term" value="F:glycosyltransferase activity"/>
    <property type="evidence" value="ECO:0007669"/>
    <property type="project" value="UniProtKB-KW"/>
</dbReference>
<sequence>MRCQRFGQDTDMLQPLVSVMIATRDRAPELRRTLELVRRQEYEALEVVVIDDGSREPVAPLVRDFFPRAVVIRHEDSQGQCKRRNEGFAISKGEYILHLDDDCCFVRPGDLDAAVRYLTERPAAGAVLFDLYNGPVLPDGLAPSSAMPGCVRSFVGAAILFRTDAIRQTAGYRTFYLAQGEEDELALQLLGKGWRILHCPWILAHHRLSTLNRNSLSSWQRALGNDIWTLVLHFPLRRLPIEVAWKLVVAGWDSIRLVRFAAFIKGMWRCLLGLLLAWRLREPFSTLALRRFDALRLRSKLTETEFDDPPVTSLSDVGTWWHRWRNRARNASLWEAAGDKGSSNIVRYAHESWIIPEGATHLVRKSKKP</sequence>
<dbReference type="InterPro" id="IPR029044">
    <property type="entry name" value="Nucleotide-diphossugar_trans"/>
</dbReference>
<protein>
    <submittedName>
        <fullName evidence="5">Glycosyl transferase, family 2</fullName>
    </submittedName>
</protein>
<accession>Q01XK8</accession>
<organism evidence="5">
    <name type="scientific">Solibacter usitatus (strain Ellin6076)</name>
    <dbReference type="NCBI Taxonomy" id="234267"/>
    <lineage>
        <taxon>Bacteria</taxon>
        <taxon>Pseudomonadati</taxon>
        <taxon>Acidobacteriota</taxon>
        <taxon>Terriglobia</taxon>
        <taxon>Bryobacterales</taxon>
        <taxon>Solibacteraceae</taxon>
        <taxon>Candidatus Solibacter</taxon>
    </lineage>
</organism>
<dbReference type="CAZy" id="GT2">
    <property type="family name" value="Glycosyltransferase Family 2"/>
</dbReference>
<dbReference type="PANTHER" id="PTHR43685">
    <property type="entry name" value="GLYCOSYLTRANSFERASE"/>
    <property type="match status" value="1"/>
</dbReference>
<evidence type="ECO:0000259" key="4">
    <source>
        <dbReference type="Pfam" id="PF00535"/>
    </source>
</evidence>
<dbReference type="InterPro" id="IPR001173">
    <property type="entry name" value="Glyco_trans_2-like"/>
</dbReference>
<dbReference type="PANTHER" id="PTHR43685:SF5">
    <property type="entry name" value="GLYCOSYLTRANSFERASE EPSE-RELATED"/>
    <property type="match status" value="1"/>
</dbReference>
<evidence type="ECO:0000256" key="1">
    <source>
        <dbReference type="ARBA" id="ARBA00006739"/>
    </source>
</evidence>
<dbReference type="eggNOG" id="COG1216">
    <property type="taxonomic scope" value="Bacteria"/>
</dbReference>
<dbReference type="KEGG" id="sus:Acid_4648"/>
<dbReference type="Gene3D" id="3.90.550.10">
    <property type="entry name" value="Spore Coat Polysaccharide Biosynthesis Protein SpsA, Chain A"/>
    <property type="match status" value="1"/>
</dbReference>
<keyword evidence="3 5" id="KW-0808">Transferase</keyword>
<name>Q01XK8_SOLUE</name>
<comment type="similarity">
    <text evidence="1">Belongs to the glycosyltransferase 2 family.</text>
</comment>
<dbReference type="InParanoid" id="Q01XK8"/>
<evidence type="ECO:0000256" key="3">
    <source>
        <dbReference type="ARBA" id="ARBA00022679"/>
    </source>
</evidence>
<gene>
    <name evidence="5" type="ordered locus">Acid_4648</name>
</gene>
<dbReference type="HOGENOM" id="CLU_749859_0_0_0"/>
<dbReference type="Pfam" id="PF00535">
    <property type="entry name" value="Glycos_transf_2"/>
    <property type="match status" value="1"/>
</dbReference>
<dbReference type="STRING" id="234267.Acid_4648"/>
<proteinExistence type="inferred from homology"/>
<dbReference type="SUPFAM" id="SSF53448">
    <property type="entry name" value="Nucleotide-diphospho-sugar transferases"/>
    <property type="match status" value="1"/>
</dbReference>
<reference evidence="5" key="1">
    <citation type="submission" date="2006-10" db="EMBL/GenBank/DDBJ databases">
        <title>Complete sequence of Solibacter usitatus Ellin6076.</title>
        <authorList>
            <consortium name="US DOE Joint Genome Institute"/>
            <person name="Copeland A."/>
            <person name="Lucas S."/>
            <person name="Lapidus A."/>
            <person name="Barry K."/>
            <person name="Detter J.C."/>
            <person name="Glavina del Rio T."/>
            <person name="Hammon N."/>
            <person name="Israni S."/>
            <person name="Dalin E."/>
            <person name="Tice H."/>
            <person name="Pitluck S."/>
            <person name="Thompson L.S."/>
            <person name="Brettin T."/>
            <person name="Bruce D."/>
            <person name="Han C."/>
            <person name="Tapia R."/>
            <person name="Gilna P."/>
            <person name="Schmutz J."/>
            <person name="Larimer F."/>
            <person name="Land M."/>
            <person name="Hauser L."/>
            <person name="Kyrpides N."/>
            <person name="Mikhailova N."/>
            <person name="Janssen P.H."/>
            <person name="Kuske C.R."/>
            <person name="Richardson P."/>
        </authorList>
    </citation>
    <scope>NUCLEOTIDE SEQUENCE</scope>
    <source>
        <strain evidence="5">Ellin6076</strain>
    </source>
</reference>
<dbReference type="EMBL" id="CP000473">
    <property type="protein sequence ID" value="ABJ85607.1"/>
    <property type="molecule type" value="Genomic_DNA"/>
</dbReference>
<evidence type="ECO:0000313" key="5">
    <source>
        <dbReference type="EMBL" id="ABJ85607.1"/>
    </source>
</evidence>
<dbReference type="CDD" id="cd00761">
    <property type="entry name" value="Glyco_tranf_GTA_type"/>
    <property type="match status" value="1"/>
</dbReference>
<dbReference type="InterPro" id="IPR050834">
    <property type="entry name" value="Glycosyltransf_2"/>
</dbReference>
<evidence type="ECO:0000256" key="2">
    <source>
        <dbReference type="ARBA" id="ARBA00022676"/>
    </source>
</evidence>